<name>A0AAP0PRF7_9MAGN</name>
<evidence type="ECO:0000313" key="5">
    <source>
        <dbReference type="Proteomes" id="UP001417504"/>
    </source>
</evidence>
<dbReference type="PANTHER" id="PTHR10795">
    <property type="entry name" value="PROPROTEIN CONVERTASE SUBTILISIN/KEXIN"/>
    <property type="match status" value="1"/>
</dbReference>
<evidence type="ECO:0000313" key="4">
    <source>
        <dbReference type="EMBL" id="KAK9153712.1"/>
    </source>
</evidence>
<dbReference type="InterPro" id="IPR045051">
    <property type="entry name" value="SBT"/>
</dbReference>
<dbReference type="InterPro" id="IPR010259">
    <property type="entry name" value="S8pro/Inhibitor_I9"/>
</dbReference>
<dbReference type="Pfam" id="PF05922">
    <property type="entry name" value="Inhibitor_I9"/>
    <property type="match status" value="1"/>
</dbReference>
<comment type="similarity">
    <text evidence="1">Belongs to the peptidase S8 family.</text>
</comment>
<keyword evidence="5" id="KW-1185">Reference proteome</keyword>
<dbReference type="AlphaFoldDB" id="A0AAP0PRF7"/>
<gene>
    <name evidence="4" type="ORF">Sjap_001192</name>
</gene>
<dbReference type="InterPro" id="IPR037045">
    <property type="entry name" value="S8pro/Inhibitor_I9_sf"/>
</dbReference>
<dbReference type="GO" id="GO:0004252">
    <property type="term" value="F:serine-type endopeptidase activity"/>
    <property type="evidence" value="ECO:0007669"/>
    <property type="project" value="InterPro"/>
</dbReference>
<dbReference type="EMBL" id="JBBNAE010000001">
    <property type="protein sequence ID" value="KAK9153712.1"/>
    <property type="molecule type" value="Genomic_DNA"/>
</dbReference>
<accession>A0AAP0PRF7</accession>
<dbReference type="SUPFAM" id="SSF52743">
    <property type="entry name" value="Subtilisin-like"/>
    <property type="match status" value="1"/>
</dbReference>
<evidence type="ECO:0000259" key="3">
    <source>
        <dbReference type="Pfam" id="PF05922"/>
    </source>
</evidence>
<dbReference type="Gene3D" id="3.30.70.80">
    <property type="entry name" value="Peptidase S8 propeptide/proteinase inhibitor I9"/>
    <property type="match status" value="1"/>
</dbReference>
<proteinExistence type="inferred from homology"/>
<keyword evidence="2" id="KW-0732">Signal</keyword>
<comment type="caution">
    <text evidence="4">The sequence shown here is derived from an EMBL/GenBank/DDBJ whole genome shotgun (WGS) entry which is preliminary data.</text>
</comment>
<organism evidence="4 5">
    <name type="scientific">Stephania japonica</name>
    <dbReference type="NCBI Taxonomy" id="461633"/>
    <lineage>
        <taxon>Eukaryota</taxon>
        <taxon>Viridiplantae</taxon>
        <taxon>Streptophyta</taxon>
        <taxon>Embryophyta</taxon>
        <taxon>Tracheophyta</taxon>
        <taxon>Spermatophyta</taxon>
        <taxon>Magnoliopsida</taxon>
        <taxon>Ranunculales</taxon>
        <taxon>Menispermaceae</taxon>
        <taxon>Menispermoideae</taxon>
        <taxon>Cissampelideae</taxon>
        <taxon>Stephania</taxon>
    </lineage>
</organism>
<sequence length="114" mass="12536">MANMRYTINTTIEGCRQLLTVLFHVFSSTDEAQAAVVHHYTKSFRGFSAMLTPAQAKAIAAEESVISVFESKTHPLHTTHSWDFLGVDSYNQYNQLPGDAKSDAIIGIIDSGKS</sequence>
<reference evidence="4 5" key="1">
    <citation type="submission" date="2024-01" db="EMBL/GenBank/DDBJ databases">
        <title>Genome assemblies of Stephania.</title>
        <authorList>
            <person name="Yang L."/>
        </authorList>
    </citation>
    <scope>NUCLEOTIDE SEQUENCE [LARGE SCALE GENOMIC DNA]</scope>
    <source>
        <strain evidence="4">QJT</strain>
        <tissue evidence="4">Leaf</tissue>
    </source>
</reference>
<protein>
    <recommendedName>
        <fullName evidence="3">Inhibitor I9 domain-containing protein</fullName>
    </recommendedName>
</protein>
<evidence type="ECO:0000256" key="2">
    <source>
        <dbReference type="ARBA" id="ARBA00022729"/>
    </source>
</evidence>
<feature type="domain" description="Inhibitor I9" evidence="3">
    <location>
        <begin position="25"/>
        <end position="77"/>
    </location>
</feature>
<evidence type="ECO:0000256" key="1">
    <source>
        <dbReference type="ARBA" id="ARBA00011073"/>
    </source>
</evidence>
<dbReference type="GO" id="GO:0006508">
    <property type="term" value="P:proteolysis"/>
    <property type="evidence" value="ECO:0007669"/>
    <property type="project" value="InterPro"/>
</dbReference>
<dbReference type="Proteomes" id="UP001417504">
    <property type="component" value="Unassembled WGS sequence"/>
</dbReference>
<dbReference type="InterPro" id="IPR036852">
    <property type="entry name" value="Peptidase_S8/S53_dom_sf"/>
</dbReference>